<gene>
    <name evidence="3" type="ORF">K452DRAFT_323020</name>
</gene>
<dbReference type="RefSeq" id="XP_033391233.1">
    <property type="nucleotide sequence ID" value="XM_033544587.1"/>
</dbReference>
<dbReference type="InterPro" id="IPR010730">
    <property type="entry name" value="HET"/>
</dbReference>
<evidence type="ECO:0000313" key="4">
    <source>
        <dbReference type="Proteomes" id="UP000799438"/>
    </source>
</evidence>
<feature type="region of interest" description="Disordered" evidence="1">
    <location>
        <begin position="417"/>
        <end position="462"/>
    </location>
</feature>
<accession>A0A6A6AX06</accession>
<dbReference type="PANTHER" id="PTHR24148">
    <property type="entry name" value="ANKYRIN REPEAT DOMAIN-CONTAINING PROTEIN 39 HOMOLOG-RELATED"/>
    <property type="match status" value="1"/>
</dbReference>
<evidence type="ECO:0000313" key="3">
    <source>
        <dbReference type="EMBL" id="KAF2135515.1"/>
    </source>
</evidence>
<dbReference type="Proteomes" id="UP000799438">
    <property type="component" value="Unassembled WGS sequence"/>
</dbReference>
<dbReference type="AlphaFoldDB" id="A0A6A6AX06"/>
<dbReference type="PANTHER" id="PTHR24148:SF64">
    <property type="entry name" value="HETEROKARYON INCOMPATIBILITY DOMAIN-CONTAINING PROTEIN"/>
    <property type="match status" value="1"/>
</dbReference>
<protein>
    <recommendedName>
        <fullName evidence="2">Heterokaryon incompatibility domain-containing protein</fullName>
    </recommendedName>
</protein>
<sequence>MSTLPRSNTPVHQQNLSEVDSTRINPSVRFAKFENGRLKYIRAHTKELSFIAISHVWGADTQWCEVNCLDFTIQASARKVEFINERLPELVGGAPFWMDILTINQTDKDEKIATIKAIPAIFRDAEKTIAVKENDGIYGCCICLAEKLQTGSALSQLQEHVAESHANYVCEESYLQRLWTLQEILLSGTVQFVPINDRPPQICQGEIINPHRSQATAQRIAWALDYLDTAFRDSVIPAAEILTKAYLSNGIAKWPRRQPTEHEDIFSGHFVTMFRTSPRATTRVRDYFLATMTRFDWYHVPVSVAKMGFNDLFLDLYEQSWRAGHGFGPKILASMTTGKDFSGDPNKAWGPSPDQPIPCCLGDFLKLIGWKQTVHQYHFVTEAFVTPVCTNSSQYDGEILGLIESSMRVAETAWNGSRSSGEFDKHGSSPEDWASADVSEVKEPNATPTEISGRFHARQRRK</sequence>
<organism evidence="3 4">
    <name type="scientific">Aplosporella prunicola CBS 121167</name>
    <dbReference type="NCBI Taxonomy" id="1176127"/>
    <lineage>
        <taxon>Eukaryota</taxon>
        <taxon>Fungi</taxon>
        <taxon>Dikarya</taxon>
        <taxon>Ascomycota</taxon>
        <taxon>Pezizomycotina</taxon>
        <taxon>Dothideomycetes</taxon>
        <taxon>Dothideomycetes incertae sedis</taxon>
        <taxon>Botryosphaeriales</taxon>
        <taxon>Aplosporellaceae</taxon>
        <taxon>Aplosporella</taxon>
    </lineage>
</organism>
<proteinExistence type="predicted"/>
<dbReference type="InterPro" id="IPR052895">
    <property type="entry name" value="HetReg/Transcr_Mod"/>
</dbReference>
<name>A0A6A6AX06_9PEZI</name>
<reference evidence="3" key="1">
    <citation type="journal article" date="2020" name="Stud. Mycol.">
        <title>101 Dothideomycetes genomes: a test case for predicting lifestyles and emergence of pathogens.</title>
        <authorList>
            <person name="Haridas S."/>
            <person name="Albert R."/>
            <person name="Binder M."/>
            <person name="Bloem J."/>
            <person name="Labutti K."/>
            <person name="Salamov A."/>
            <person name="Andreopoulos B."/>
            <person name="Baker S."/>
            <person name="Barry K."/>
            <person name="Bills G."/>
            <person name="Bluhm B."/>
            <person name="Cannon C."/>
            <person name="Castanera R."/>
            <person name="Culley D."/>
            <person name="Daum C."/>
            <person name="Ezra D."/>
            <person name="Gonzalez J."/>
            <person name="Henrissat B."/>
            <person name="Kuo A."/>
            <person name="Liang C."/>
            <person name="Lipzen A."/>
            <person name="Lutzoni F."/>
            <person name="Magnuson J."/>
            <person name="Mondo S."/>
            <person name="Nolan M."/>
            <person name="Ohm R."/>
            <person name="Pangilinan J."/>
            <person name="Park H.-J."/>
            <person name="Ramirez L."/>
            <person name="Alfaro M."/>
            <person name="Sun H."/>
            <person name="Tritt A."/>
            <person name="Yoshinaga Y."/>
            <person name="Zwiers L.-H."/>
            <person name="Turgeon B."/>
            <person name="Goodwin S."/>
            <person name="Spatafora J."/>
            <person name="Crous P."/>
            <person name="Grigoriev I."/>
        </authorList>
    </citation>
    <scope>NUCLEOTIDE SEQUENCE</scope>
    <source>
        <strain evidence="3">CBS 121167</strain>
    </source>
</reference>
<evidence type="ECO:0000256" key="1">
    <source>
        <dbReference type="SAM" id="MobiDB-lite"/>
    </source>
</evidence>
<feature type="domain" description="Heterokaryon incompatibility" evidence="2">
    <location>
        <begin position="50"/>
        <end position="183"/>
    </location>
</feature>
<dbReference type="EMBL" id="ML995576">
    <property type="protein sequence ID" value="KAF2135515.1"/>
    <property type="molecule type" value="Genomic_DNA"/>
</dbReference>
<dbReference type="GeneID" id="54302083"/>
<dbReference type="OrthoDB" id="2788050at2759"/>
<keyword evidence="4" id="KW-1185">Reference proteome</keyword>
<evidence type="ECO:0000259" key="2">
    <source>
        <dbReference type="Pfam" id="PF06985"/>
    </source>
</evidence>
<dbReference type="Pfam" id="PF06985">
    <property type="entry name" value="HET"/>
    <property type="match status" value="1"/>
</dbReference>